<dbReference type="Gene3D" id="3.90.1510.10">
    <property type="entry name" value="Glycerate kinase, domain 2"/>
    <property type="match status" value="1"/>
</dbReference>
<evidence type="ECO:0000256" key="4">
    <source>
        <dbReference type="PIRNR" id="PIRNR006078"/>
    </source>
</evidence>
<evidence type="ECO:0000256" key="3">
    <source>
        <dbReference type="ARBA" id="ARBA00022777"/>
    </source>
</evidence>
<dbReference type="EC" id="2.7.1.31" evidence="5"/>
<accession>A0ABS2RR78</accession>
<dbReference type="GO" id="GO:0008887">
    <property type="term" value="F:glycerate kinase activity"/>
    <property type="evidence" value="ECO:0007669"/>
    <property type="project" value="UniProtKB-EC"/>
</dbReference>
<comment type="similarity">
    <text evidence="1 4">Belongs to the glycerate kinase type-1 family.</text>
</comment>
<name>A0ABS2RR78_9ACTN</name>
<comment type="caution">
    <text evidence="5">The sequence shown here is derived from an EMBL/GenBank/DDBJ whole genome shotgun (WGS) entry which is preliminary data.</text>
</comment>
<dbReference type="RefSeq" id="WP_338041381.1">
    <property type="nucleotide sequence ID" value="NZ_BAAAQP010000003.1"/>
</dbReference>
<dbReference type="PANTHER" id="PTHR21599">
    <property type="entry name" value="GLYCERATE KINASE"/>
    <property type="match status" value="1"/>
</dbReference>
<dbReference type="EMBL" id="JAFBCF010000001">
    <property type="protein sequence ID" value="MBM7800671.1"/>
    <property type="molecule type" value="Genomic_DNA"/>
</dbReference>
<proteinExistence type="inferred from homology"/>
<evidence type="ECO:0000256" key="1">
    <source>
        <dbReference type="ARBA" id="ARBA00006284"/>
    </source>
</evidence>
<keyword evidence="6" id="KW-1185">Reference proteome</keyword>
<dbReference type="InterPro" id="IPR036129">
    <property type="entry name" value="Glycerate_kinase_sf"/>
</dbReference>
<dbReference type="SUPFAM" id="SSF110738">
    <property type="entry name" value="Glycerate kinase I"/>
    <property type="match status" value="1"/>
</dbReference>
<dbReference type="InterPro" id="IPR018193">
    <property type="entry name" value="Glyc_kinase_flavodox-like_fold"/>
</dbReference>
<evidence type="ECO:0000313" key="5">
    <source>
        <dbReference type="EMBL" id="MBM7800671.1"/>
    </source>
</evidence>
<dbReference type="InterPro" id="IPR004381">
    <property type="entry name" value="Glycerate_kinase"/>
</dbReference>
<evidence type="ECO:0000313" key="6">
    <source>
        <dbReference type="Proteomes" id="UP000704762"/>
    </source>
</evidence>
<dbReference type="PIRSF" id="PIRSF006078">
    <property type="entry name" value="GlxK"/>
    <property type="match status" value="1"/>
</dbReference>
<dbReference type="Proteomes" id="UP000704762">
    <property type="component" value="Unassembled WGS sequence"/>
</dbReference>
<keyword evidence="2 4" id="KW-0808">Transferase</keyword>
<gene>
    <name evidence="5" type="ORF">JOE57_003592</name>
</gene>
<reference evidence="5 6" key="1">
    <citation type="submission" date="2021-01" db="EMBL/GenBank/DDBJ databases">
        <title>Sequencing the genomes of 1000 actinobacteria strains.</title>
        <authorList>
            <person name="Klenk H.-P."/>
        </authorList>
    </citation>
    <scope>NUCLEOTIDE SEQUENCE [LARGE SCALE GENOMIC DNA]</scope>
    <source>
        <strain evidence="5 6">DSM 18662</strain>
    </source>
</reference>
<dbReference type="Gene3D" id="3.40.50.10350">
    <property type="entry name" value="Glycerate kinase, domain 1"/>
    <property type="match status" value="1"/>
</dbReference>
<dbReference type="PANTHER" id="PTHR21599:SF0">
    <property type="entry name" value="GLYCERATE KINASE"/>
    <property type="match status" value="1"/>
</dbReference>
<organism evidence="5 6">
    <name type="scientific">Microlunatus panaciterrae</name>
    <dbReference type="NCBI Taxonomy" id="400768"/>
    <lineage>
        <taxon>Bacteria</taxon>
        <taxon>Bacillati</taxon>
        <taxon>Actinomycetota</taxon>
        <taxon>Actinomycetes</taxon>
        <taxon>Propionibacteriales</taxon>
        <taxon>Propionibacteriaceae</taxon>
        <taxon>Microlunatus</taxon>
    </lineage>
</organism>
<dbReference type="NCBIfam" id="TIGR00045">
    <property type="entry name" value="glycerate kinase"/>
    <property type="match status" value="1"/>
</dbReference>
<keyword evidence="3 4" id="KW-0418">Kinase</keyword>
<dbReference type="InterPro" id="IPR018197">
    <property type="entry name" value="Glycerate_kinase_RE-like"/>
</dbReference>
<evidence type="ECO:0000256" key="2">
    <source>
        <dbReference type="ARBA" id="ARBA00022679"/>
    </source>
</evidence>
<dbReference type="Pfam" id="PF02595">
    <property type="entry name" value="Gly_kinase"/>
    <property type="match status" value="1"/>
</dbReference>
<sequence length="362" mass="36097">MSELSVVIAPDSFKGSLSAAEVAAALAEGWLEVRPSDRVRLLPQADGGEGTLDAIEAARPDSRRHWLDGATGPDGRAVRGCWLELDDSTAVVELAQVSGLPLMAEPDALAATTTGVGELVAAALDHGCRTVLVGLGGSASTDGGAGALAALGLRLLDPDERPIGAGGAALMSLASVRGEARRPAELTLLTDVTAPLLGPAGAAAVFGPQKGATPDQIVRLEAGLARLAGLLGGRTDLPGMGAAGGIGYGLVQALGGRIEAGAPYISRLSGLDEAVADADVVLSGEGRFDPTSLTGKVVGHTLGLAAAAGARRGVVAGQVATQLDDVWTQALVDLAGSTEAAMAEPRRWLVEAGRRAAAALGG</sequence>
<protein>
    <submittedName>
        <fullName evidence="5">Glycerate kinase</fullName>
        <ecNumber evidence="5">2.7.1.31</ecNumber>
    </submittedName>
</protein>